<comment type="similarity">
    <text evidence="1">Belongs to the carbohydrate kinase PfkB family.</text>
</comment>
<reference evidence="5 6" key="1">
    <citation type="submission" date="2019-02" db="EMBL/GenBank/DDBJ databases">
        <title>Deep-cultivation of Planctomycetes and their phenomic and genomic characterization uncovers novel biology.</title>
        <authorList>
            <person name="Wiegand S."/>
            <person name="Jogler M."/>
            <person name="Boedeker C."/>
            <person name="Pinto D."/>
            <person name="Vollmers J."/>
            <person name="Rivas-Marin E."/>
            <person name="Kohn T."/>
            <person name="Peeters S.H."/>
            <person name="Heuer A."/>
            <person name="Rast P."/>
            <person name="Oberbeckmann S."/>
            <person name="Bunk B."/>
            <person name="Jeske O."/>
            <person name="Meyerdierks A."/>
            <person name="Storesund J.E."/>
            <person name="Kallscheuer N."/>
            <person name="Luecker S."/>
            <person name="Lage O.M."/>
            <person name="Pohl T."/>
            <person name="Merkel B.J."/>
            <person name="Hornburger P."/>
            <person name="Mueller R.-W."/>
            <person name="Bruemmer F."/>
            <person name="Labrenz M."/>
            <person name="Spormann A.M."/>
            <person name="Op den Camp H."/>
            <person name="Overmann J."/>
            <person name="Amann R."/>
            <person name="Jetten M.S.M."/>
            <person name="Mascher T."/>
            <person name="Medema M.H."/>
            <person name="Devos D.P."/>
            <person name="Kaster A.-K."/>
            <person name="Ovreas L."/>
            <person name="Rohde M."/>
            <person name="Galperin M.Y."/>
            <person name="Jogler C."/>
        </authorList>
    </citation>
    <scope>NUCLEOTIDE SEQUENCE [LARGE SCALE GENOMIC DNA]</scope>
    <source>
        <strain evidence="5 6">ETA_A1</strain>
    </source>
</reference>
<evidence type="ECO:0000313" key="6">
    <source>
        <dbReference type="Proteomes" id="UP000319576"/>
    </source>
</evidence>
<dbReference type="GO" id="GO:0016301">
    <property type="term" value="F:kinase activity"/>
    <property type="evidence" value="ECO:0007669"/>
    <property type="project" value="UniProtKB-KW"/>
</dbReference>
<organism evidence="5 6">
    <name type="scientific">Urbifossiella limnaea</name>
    <dbReference type="NCBI Taxonomy" id="2528023"/>
    <lineage>
        <taxon>Bacteria</taxon>
        <taxon>Pseudomonadati</taxon>
        <taxon>Planctomycetota</taxon>
        <taxon>Planctomycetia</taxon>
        <taxon>Gemmatales</taxon>
        <taxon>Gemmataceae</taxon>
        <taxon>Urbifossiella</taxon>
    </lineage>
</organism>
<keyword evidence="6" id="KW-1185">Reference proteome</keyword>
<dbReference type="InterPro" id="IPR002173">
    <property type="entry name" value="Carboh/pur_kinase_PfkB_CS"/>
</dbReference>
<proteinExistence type="inferred from homology"/>
<dbReference type="PANTHER" id="PTHR43085">
    <property type="entry name" value="HEXOKINASE FAMILY MEMBER"/>
    <property type="match status" value="1"/>
</dbReference>
<protein>
    <submittedName>
        <fullName evidence="5">Aminoimidazole riboside kinase</fullName>
    </submittedName>
</protein>
<dbReference type="Proteomes" id="UP000319576">
    <property type="component" value="Chromosome"/>
</dbReference>
<feature type="domain" description="Carbohydrate kinase PfkB" evidence="4">
    <location>
        <begin position="19"/>
        <end position="326"/>
    </location>
</feature>
<name>A0A517Y0D6_9BACT</name>
<gene>
    <name evidence="5" type="ORF">ETAA1_52160</name>
</gene>
<dbReference type="InterPro" id="IPR011611">
    <property type="entry name" value="PfkB_dom"/>
</dbReference>
<dbReference type="InterPro" id="IPR050306">
    <property type="entry name" value="PfkB_Carbo_kinase"/>
</dbReference>
<dbReference type="RefSeq" id="WP_145243325.1">
    <property type="nucleotide sequence ID" value="NZ_CP036273.1"/>
</dbReference>
<dbReference type="EMBL" id="CP036273">
    <property type="protein sequence ID" value="QDU23224.1"/>
    <property type="molecule type" value="Genomic_DNA"/>
</dbReference>
<dbReference type="SUPFAM" id="SSF53613">
    <property type="entry name" value="Ribokinase-like"/>
    <property type="match status" value="1"/>
</dbReference>
<dbReference type="PROSITE" id="PS00584">
    <property type="entry name" value="PFKB_KINASES_2"/>
    <property type="match status" value="1"/>
</dbReference>
<evidence type="ECO:0000313" key="5">
    <source>
        <dbReference type="EMBL" id="QDU23224.1"/>
    </source>
</evidence>
<evidence type="ECO:0000256" key="2">
    <source>
        <dbReference type="ARBA" id="ARBA00022679"/>
    </source>
</evidence>
<dbReference type="InterPro" id="IPR029056">
    <property type="entry name" value="Ribokinase-like"/>
</dbReference>
<accession>A0A517Y0D6</accession>
<keyword evidence="2" id="KW-0808">Transferase</keyword>
<dbReference type="PANTHER" id="PTHR43085:SF57">
    <property type="entry name" value="CARBOHYDRATE KINASE PFKB DOMAIN-CONTAINING PROTEIN"/>
    <property type="match status" value="1"/>
</dbReference>
<evidence type="ECO:0000256" key="3">
    <source>
        <dbReference type="ARBA" id="ARBA00022777"/>
    </source>
</evidence>
<dbReference type="OrthoDB" id="9813569at2"/>
<dbReference type="KEGG" id="uli:ETAA1_52160"/>
<dbReference type="PROSITE" id="PS00583">
    <property type="entry name" value="PFKB_KINASES_1"/>
    <property type="match status" value="1"/>
</dbReference>
<evidence type="ECO:0000256" key="1">
    <source>
        <dbReference type="ARBA" id="ARBA00010688"/>
    </source>
</evidence>
<keyword evidence="3 5" id="KW-0418">Kinase</keyword>
<dbReference type="AlphaFoldDB" id="A0A517Y0D6"/>
<dbReference type="Gene3D" id="3.40.1190.20">
    <property type="match status" value="1"/>
</dbReference>
<dbReference type="CDD" id="cd01167">
    <property type="entry name" value="bac_FRK"/>
    <property type="match status" value="1"/>
</dbReference>
<evidence type="ECO:0000259" key="4">
    <source>
        <dbReference type="Pfam" id="PF00294"/>
    </source>
</evidence>
<dbReference type="Pfam" id="PF00294">
    <property type="entry name" value="PfkB"/>
    <property type="match status" value="1"/>
</dbReference>
<sequence length="341" mass="37582">MTRPVVGIGELLWDVFPDGRRVAGGAPFNFAFHCRQLGHAGTVVSRVGDDALGRELRDEVRRLGLTDEFIQTDPERPTGTVQVTLDAAGVPAYRITEGVAWDAIAWDEPTARLMYDAAAVCFGSLVQREVTSRETVYRLLANVYGFVGEGRPLDLFPWAEADHAAGAAGPRKLVVFDVNLRQHYYDRETLRRGLREANWCKLNDEELALLVGLFDLDGATDSAALDALRRLDHAGKDTICLTRGASGATVRRVWWEEMPDDCTDVRREVECDEPAPPADVIDTVGAGDAFTAAMVCLHLEGRPLRDCLRFALHYAARVCEHRGATPRIDRAEVERAALGTP</sequence>